<dbReference type="GO" id="GO:0003690">
    <property type="term" value="F:double-stranded DNA binding"/>
    <property type="evidence" value="ECO:0007669"/>
    <property type="project" value="InterPro"/>
</dbReference>
<dbReference type="Pfam" id="PF25573">
    <property type="entry name" value="TPR_PSMD3_N"/>
    <property type="match status" value="1"/>
</dbReference>
<proteinExistence type="inferred from homology"/>
<dbReference type="Proteomes" id="UP000760860">
    <property type="component" value="Unassembled WGS sequence"/>
</dbReference>
<evidence type="ECO:0000256" key="1">
    <source>
        <dbReference type="ARBA" id="ARBA00025771"/>
    </source>
</evidence>
<dbReference type="InterPro" id="IPR045114">
    <property type="entry name" value="Csn12-like"/>
</dbReference>
<dbReference type="Gene3D" id="1.10.10.10">
    <property type="entry name" value="Winged helix-like DNA-binding domain superfamily/Winged helix DNA-binding domain"/>
    <property type="match status" value="1"/>
</dbReference>
<feature type="domain" description="PCI" evidence="2">
    <location>
        <begin position="233"/>
        <end position="414"/>
    </location>
</feature>
<dbReference type="AlphaFoldDB" id="A0A8T1HZG6"/>
<organism evidence="3 4">
    <name type="scientific">Phytophthora cactorum</name>
    <dbReference type="NCBI Taxonomy" id="29920"/>
    <lineage>
        <taxon>Eukaryota</taxon>
        <taxon>Sar</taxon>
        <taxon>Stramenopiles</taxon>
        <taxon>Oomycota</taxon>
        <taxon>Peronosporomycetes</taxon>
        <taxon>Peronosporales</taxon>
        <taxon>Peronosporaceae</taxon>
        <taxon>Phytophthora</taxon>
    </lineage>
</organism>
<dbReference type="InterPro" id="IPR057985">
    <property type="entry name" value="TPR_PSMD3_N"/>
</dbReference>
<accession>A0A8T1HZG6</accession>
<dbReference type="PANTHER" id="PTHR12732">
    <property type="entry name" value="UNCHARACTERIZED PROTEASOME COMPONENT REGION PCI-CONTAINING"/>
    <property type="match status" value="1"/>
</dbReference>
<dbReference type="FunFam" id="1.10.10.10:FF:000146">
    <property type="entry name" value="PCI domain-containing protein 2 homolog"/>
    <property type="match status" value="1"/>
</dbReference>
<dbReference type="GO" id="GO:0000973">
    <property type="term" value="P:post-transcriptional tethering of RNA polymerase II gene DNA at nuclear periphery"/>
    <property type="evidence" value="ECO:0007669"/>
    <property type="project" value="TreeGrafter"/>
</dbReference>
<name>A0A8T1HZG6_9STRA</name>
<dbReference type="GO" id="GO:0016973">
    <property type="term" value="P:poly(A)+ mRNA export from nucleus"/>
    <property type="evidence" value="ECO:0007669"/>
    <property type="project" value="TreeGrafter"/>
</dbReference>
<dbReference type="InterPro" id="IPR036388">
    <property type="entry name" value="WH-like_DNA-bd_sf"/>
</dbReference>
<dbReference type="InterPro" id="IPR000717">
    <property type="entry name" value="PCI_dom"/>
</dbReference>
<dbReference type="GO" id="GO:0006368">
    <property type="term" value="P:transcription elongation by RNA polymerase II"/>
    <property type="evidence" value="ECO:0007669"/>
    <property type="project" value="TreeGrafter"/>
</dbReference>
<comment type="similarity">
    <text evidence="1">Belongs to the CSN12 family.</text>
</comment>
<evidence type="ECO:0000313" key="3">
    <source>
        <dbReference type="EMBL" id="KAG3217970.1"/>
    </source>
</evidence>
<dbReference type="VEuPathDB" id="FungiDB:PC110_g17623"/>
<dbReference type="PANTHER" id="PTHR12732:SF0">
    <property type="entry name" value="PCI DOMAIN-CONTAINING PROTEIN 2"/>
    <property type="match status" value="1"/>
</dbReference>
<evidence type="ECO:0000259" key="2">
    <source>
        <dbReference type="PROSITE" id="PS50250"/>
    </source>
</evidence>
<gene>
    <name evidence="3" type="ORF">PC129_g11210</name>
</gene>
<dbReference type="SMART" id="SM00753">
    <property type="entry name" value="PAM"/>
    <property type="match status" value="1"/>
</dbReference>
<dbReference type="Pfam" id="PF01399">
    <property type="entry name" value="PCI"/>
    <property type="match status" value="1"/>
</dbReference>
<reference evidence="3" key="1">
    <citation type="submission" date="2018-05" db="EMBL/GenBank/DDBJ databases">
        <title>Effector identification in a new, highly contiguous assembly of the strawberry crown rot pathogen Phytophthora cactorum.</title>
        <authorList>
            <person name="Armitage A.D."/>
            <person name="Nellist C.F."/>
            <person name="Bates H."/>
            <person name="Vickerstaff R.J."/>
            <person name="Harrison R.J."/>
        </authorList>
    </citation>
    <scope>NUCLEOTIDE SEQUENCE</scope>
    <source>
        <strain evidence="3">P421</strain>
    </source>
</reference>
<comment type="caution">
    <text evidence="3">The sequence shown here is derived from an EMBL/GenBank/DDBJ whole genome shotgun (WGS) entry which is preliminary data.</text>
</comment>
<dbReference type="GO" id="GO:0003723">
    <property type="term" value="F:RNA binding"/>
    <property type="evidence" value="ECO:0007669"/>
    <property type="project" value="InterPro"/>
</dbReference>
<dbReference type="PROSITE" id="PS50250">
    <property type="entry name" value="PCI"/>
    <property type="match status" value="1"/>
</dbReference>
<protein>
    <recommendedName>
        <fullName evidence="2">PCI domain-containing protein</fullName>
    </recommendedName>
</protein>
<evidence type="ECO:0000313" key="4">
    <source>
        <dbReference type="Proteomes" id="UP000760860"/>
    </source>
</evidence>
<sequence length="423" mass="48156">MSYVVKIPVKTDPHITGATLLTKMQLAAFTDRVGAAIAGQDGVSMAQMLNLTGGCAGVDLRALTVQQVAQTCHNKLARFDGYAEVVAGIMQARKHLDSQSFADAYNAQIGAVIKFMEMFREETNWVMPFLHVLFVDTRLLATRADHEASEKAGDEIHDSLRSAEQHLKKGFAMAANDRAPLEHNKKMGALFIVNQLFKIYFKLNMIHLCRNLIRAVEGPAFPKFELFNKSDKVTYQYYVGRISMFEDQYQKAETCLDYAWKHCHRGKMRNKRMILQFLVPVKLLLGIMPSPKLLSDFALEEYTGLTDAIRDGNLHLFTEYLVQYQDKFIQQGVYLLIEKLRLLVLRNLFKKVYLIQQSHQLQMQDFQLALNVATGHSMDMEEIECVLTNLIFKGYIKGYMSHTKKILVVSKTQPFPPIVNVSS</sequence>
<dbReference type="GO" id="GO:0070390">
    <property type="term" value="C:transcription export complex 2"/>
    <property type="evidence" value="ECO:0007669"/>
    <property type="project" value="TreeGrafter"/>
</dbReference>
<dbReference type="EMBL" id="RCMV01000389">
    <property type="protein sequence ID" value="KAG3217970.1"/>
    <property type="molecule type" value="Genomic_DNA"/>
</dbReference>